<dbReference type="InterPro" id="IPR011013">
    <property type="entry name" value="Gal_mutarotase_sf_dom"/>
</dbReference>
<evidence type="ECO:0000256" key="4">
    <source>
        <dbReference type="ARBA" id="ARBA00011245"/>
    </source>
</evidence>
<dbReference type="InterPro" id="IPR006104">
    <property type="entry name" value="Glyco_hydro_2_N"/>
</dbReference>
<keyword evidence="6 10" id="KW-0378">Hydrolase</keyword>
<dbReference type="InterPro" id="IPR013783">
    <property type="entry name" value="Ig-like_fold"/>
</dbReference>
<dbReference type="InterPro" id="IPR014718">
    <property type="entry name" value="GH-type_carb-bd"/>
</dbReference>
<evidence type="ECO:0000256" key="1">
    <source>
        <dbReference type="ARBA" id="ARBA00001412"/>
    </source>
</evidence>
<comment type="cofactor">
    <cofactor evidence="2">
        <name>Ca(2+)</name>
        <dbReference type="ChEBI" id="CHEBI:29108"/>
    </cofactor>
</comment>
<dbReference type="PROSITE" id="PS00608">
    <property type="entry name" value="GLYCOSYL_HYDROL_F2_2"/>
    <property type="match status" value="1"/>
</dbReference>
<evidence type="ECO:0000313" key="12">
    <source>
        <dbReference type="EMBL" id="SHG20565.1"/>
    </source>
</evidence>
<organism evidence="12 13">
    <name type="scientific">Salegentibacter echinorum</name>
    <dbReference type="NCBI Taxonomy" id="1073325"/>
    <lineage>
        <taxon>Bacteria</taxon>
        <taxon>Pseudomonadati</taxon>
        <taxon>Bacteroidota</taxon>
        <taxon>Flavobacteriia</taxon>
        <taxon>Flavobacteriales</taxon>
        <taxon>Flavobacteriaceae</taxon>
        <taxon>Salegentibacter</taxon>
    </lineage>
</organism>
<keyword evidence="13" id="KW-1185">Reference proteome</keyword>
<dbReference type="Gene3D" id="2.70.98.10">
    <property type="match status" value="1"/>
</dbReference>
<comment type="catalytic activity">
    <reaction evidence="1 10">
        <text>Hydrolysis of terminal non-reducing beta-D-galactose residues in beta-D-galactosides.</text>
        <dbReference type="EC" id="3.2.1.23"/>
    </reaction>
</comment>
<evidence type="ECO:0000256" key="5">
    <source>
        <dbReference type="ARBA" id="ARBA00012756"/>
    </source>
</evidence>
<dbReference type="InterPro" id="IPR006103">
    <property type="entry name" value="Glyco_hydro_2_cat"/>
</dbReference>
<dbReference type="InterPro" id="IPR004199">
    <property type="entry name" value="B-gal_small/dom_5"/>
</dbReference>
<evidence type="ECO:0000256" key="3">
    <source>
        <dbReference type="ARBA" id="ARBA00007401"/>
    </source>
</evidence>
<dbReference type="Gene3D" id="2.60.40.10">
    <property type="entry name" value="Immunoglobulins"/>
    <property type="match status" value="2"/>
</dbReference>
<dbReference type="SUPFAM" id="SSF49785">
    <property type="entry name" value="Galactose-binding domain-like"/>
    <property type="match status" value="1"/>
</dbReference>
<dbReference type="GO" id="GO:0030246">
    <property type="term" value="F:carbohydrate binding"/>
    <property type="evidence" value="ECO:0007669"/>
    <property type="project" value="InterPro"/>
</dbReference>
<dbReference type="Pfam" id="PF02929">
    <property type="entry name" value="Bgal_small_N"/>
    <property type="match status" value="1"/>
</dbReference>
<dbReference type="PROSITE" id="PS00719">
    <property type="entry name" value="GLYCOSYL_HYDROL_F2_1"/>
    <property type="match status" value="1"/>
</dbReference>
<dbReference type="GO" id="GO:0004565">
    <property type="term" value="F:beta-galactosidase activity"/>
    <property type="evidence" value="ECO:0007669"/>
    <property type="project" value="UniProtKB-EC"/>
</dbReference>
<protein>
    <recommendedName>
        <fullName evidence="5 10">Beta-galactosidase</fullName>
        <ecNumber evidence="5 10">3.2.1.23</ecNumber>
    </recommendedName>
    <alternativeName>
        <fullName evidence="9 10">Lactase</fullName>
    </alternativeName>
</protein>
<evidence type="ECO:0000256" key="9">
    <source>
        <dbReference type="ARBA" id="ARBA00032230"/>
    </source>
</evidence>
<keyword evidence="8 10" id="KW-0326">Glycosidase</keyword>
<dbReference type="InterPro" id="IPR050347">
    <property type="entry name" value="Bact_Beta-galactosidase"/>
</dbReference>
<keyword evidence="7" id="KW-0106">Calcium</keyword>
<dbReference type="Pfam" id="PF00703">
    <property type="entry name" value="Glyco_hydro_2"/>
    <property type="match status" value="1"/>
</dbReference>
<evidence type="ECO:0000256" key="10">
    <source>
        <dbReference type="RuleBase" id="RU361154"/>
    </source>
</evidence>
<evidence type="ECO:0000313" key="13">
    <source>
        <dbReference type="Proteomes" id="UP000183945"/>
    </source>
</evidence>
<dbReference type="Proteomes" id="UP000183945">
    <property type="component" value="Unassembled WGS sequence"/>
</dbReference>
<dbReference type="GO" id="GO:0009341">
    <property type="term" value="C:beta-galactosidase complex"/>
    <property type="evidence" value="ECO:0007669"/>
    <property type="project" value="InterPro"/>
</dbReference>
<dbReference type="SUPFAM" id="SSF74650">
    <property type="entry name" value="Galactose mutarotase-like"/>
    <property type="match status" value="1"/>
</dbReference>
<dbReference type="SMART" id="SM01038">
    <property type="entry name" value="Bgal_small_N"/>
    <property type="match status" value="1"/>
</dbReference>
<dbReference type="InterPro" id="IPR036156">
    <property type="entry name" value="Beta-gal/glucu_dom_sf"/>
</dbReference>
<evidence type="ECO:0000256" key="6">
    <source>
        <dbReference type="ARBA" id="ARBA00022801"/>
    </source>
</evidence>
<name>A0A1M5HX80_SALEC</name>
<dbReference type="InterPro" id="IPR023232">
    <property type="entry name" value="Glyco_hydro_2_AS"/>
</dbReference>
<dbReference type="Gene3D" id="3.20.20.80">
    <property type="entry name" value="Glycosidases"/>
    <property type="match status" value="1"/>
</dbReference>
<dbReference type="Gene3D" id="2.60.120.260">
    <property type="entry name" value="Galactose-binding domain-like"/>
    <property type="match status" value="1"/>
</dbReference>
<dbReference type="InterPro" id="IPR008979">
    <property type="entry name" value="Galactose-bd-like_sf"/>
</dbReference>
<feature type="domain" description="Beta galactosidase small chain/" evidence="11">
    <location>
        <begin position="771"/>
        <end position="1047"/>
    </location>
</feature>
<comment type="similarity">
    <text evidence="3 10">Belongs to the glycosyl hydrolase 2 family.</text>
</comment>
<dbReference type="STRING" id="1073325.SAMN05444483_10642"/>
<dbReference type="PANTHER" id="PTHR46323">
    <property type="entry name" value="BETA-GALACTOSIDASE"/>
    <property type="match status" value="1"/>
</dbReference>
<dbReference type="InterPro" id="IPR006102">
    <property type="entry name" value="Ig-like_GH2"/>
</dbReference>
<reference evidence="13" key="1">
    <citation type="submission" date="2016-11" db="EMBL/GenBank/DDBJ databases">
        <authorList>
            <person name="Varghese N."/>
            <person name="Submissions S."/>
        </authorList>
    </citation>
    <scope>NUCLEOTIDE SEQUENCE [LARGE SCALE GENOMIC DNA]</scope>
    <source>
        <strain evidence="13">DSM 24579</strain>
    </source>
</reference>
<dbReference type="EMBL" id="FQVT01000006">
    <property type="protein sequence ID" value="SHG20565.1"/>
    <property type="molecule type" value="Genomic_DNA"/>
</dbReference>
<dbReference type="GO" id="GO:0005990">
    <property type="term" value="P:lactose catabolic process"/>
    <property type="evidence" value="ECO:0007669"/>
    <property type="project" value="TreeGrafter"/>
</dbReference>
<dbReference type="RefSeq" id="WP_083572082.1">
    <property type="nucleotide sequence ID" value="NZ_FQVT01000006.1"/>
</dbReference>
<dbReference type="PANTHER" id="PTHR46323:SF2">
    <property type="entry name" value="BETA-GALACTOSIDASE"/>
    <property type="match status" value="1"/>
</dbReference>
<dbReference type="Pfam" id="PF02836">
    <property type="entry name" value="Glyco_hydro_2_C"/>
    <property type="match status" value="1"/>
</dbReference>
<dbReference type="Pfam" id="PF02837">
    <property type="entry name" value="Glyco_hydro_2_N"/>
    <property type="match status" value="1"/>
</dbReference>
<sequence>MRRLFFTPIILLCFSIIYPSFEVSGQEEKPYYQDQLINQENRMPMRAFYQVYESDQLAKDNNWRASNKYIDINGTWDFGFVEKPADVPTGFFKEDFNTSNWKTLEVPSNWEMHGYGYPIYTNEKYDWHNLMDIDPPNVPESYNPVGMYRRTVDVPKDWKDKKIVLHIGAAKSNLKVWVNGEYVGYGEDGKLFQEFDLSEYVKPGKNLIALKVMRWSDGSFLEDQDFWRMSGITRESFLIAREPVYLEDFYVVPELDENYKNANLKVHTQFSALPKRDKHSLKVELIDGDKILASEERKASEWKQDSIVNFAVNNPEKWSAETPNLYDLKFTLKDRRSNTKEVIIQKVGFRSVEIKDGQLLVNGKPILIKGVNRHDTDPSTGQTMTRERMEQDIKVLKEFNFNAVRTAHYPNDNYIYELADKYGLYVVDEANIESHGMGYSLTRTLANDPTWEKAHLERLSRMVERDKNHPSIIIWSMGNEAGNGYNFYRGYKLIKEMDPTRPIQHERAILPWQPKGQMNVEWNTDIIPPMYPSIADMKEYAKDHPNMDRPYIMCEYAHAMGNSIGNFVEYWDFIRSHRNFQGGFIWDMVDQSIYKTLEDGTEILAYGGDFGPDDVPSANNFLNNGVFSPERNPNPHAWQVKKVQQDIHTKLKDKSGEISVYNERFFKDLSDVKLSWEVALDGEVVASGELDELNIAPQETKEFELPLNLSGKEYNEAFINITYTLKEDTHFLKQGYAIAEEQLTLKEMEASDLEITSAGKLNVENGNTELRLTSEKTSFIFDKKTGFLKEYKIDGQDVIKNGFELRPNFWRAPIDNDYGAGLQAKLKPWKEAMENLKLKSFKQNVENSLNTVMATYRLEKVNADLSLNYKLNAEGEILVDFDLKIDDDKDVPMIFRVGMKMAMPAGFDNLEYYGRGPHENYADRKETALIKIYEQTVDEQYYPYIRPQETGNKSDVRWLTLKGNGVNLKVTGDKPFNFTALHYLAEDLDDGEKREQRHAAEVEKRDLTNLFIDTAQMGLGSINSWGRLPLKKYWLTDKEYKYSFKISPE</sequence>
<accession>A0A1M5HX80</accession>
<dbReference type="InterPro" id="IPR006101">
    <property type="entry name" value="Glyco_hydro_2"/>
</dbReference>
<gene>
    <name evidence="12" type="ORF">SAMN05444483_10642</name>
</gene>
<proteinExistence type="inferred from homology"/>
<dbReference type="PRINTS" id="PR00132">
    <property type="entry name" value="GLHYDRLASE2"/>
</dbReference>
<evidence type="ECO:0000256" key="2">
    <source>
        <dbReference type="ARBA" id="ARBA00001913"/>
    </source>
</evidence>
<dbReference type="InterPro" id="IPR017853">
    <property type="entry name" value="GH"/>
</dbReference>
<dbReference type="SUPFAM" id="SSF49303">
    <property type="entry name" value="beta-Galactosidase/glucuronidase domain"/>
    <property type="match status" value="2"/>
</dbReference>
<dbReference type="OrthoDB" id="9801077at2"/>
<comment type="subunit">
    <text evidence="4">Monomer.</text>
</comment>
<evidence type="ECO:0000256" key="7">
    <source>
        <dbReference type="ARBA" id="ARBA00022837"/>
    </source>
</evidence>
<dbReference type="AlphaFoldDB" id="A0A1M5HX80"/>
<dbReference type="SUPFAM" id="SSF51445">
    <property type="entry name" value="(Trans)glycosidases"/>
    <property type="match status" value="1"/>
</dbReference>
<dbReference type="InterPro" id="IPR023230">
    <property type="entry name" value="Glyco_hydro_2_CS"/>
</dbReference>
<dbReference type="InterPro" id="IPR032312">
    <property type="entry name" value="LacZ_4"/>
</dbReference>
<evidence type="ECO:0000259" key="11">
    <source>
        <dbReference type="SMART" id="SM01038"/>
    </source>
</evidence>
<dbReference type="EC" id="3.2.1.23" evidence="5 10"/>
<dbReference type="Pfam" id="PF16353">
    <property type="entry name" value="LacZ_4"/>
    <property type="match status" value="1"/>
</dbReference>
<evidence type="ECO:0000256" key="8">
    <source>
        <dbReference type="ARBA" id="ARBA00023295"/>
    </source>
</evidence>